<evidence type="ECO:0000313" key="4">
    <source>
        <dbReference type="Proteomes" id="UP000738126"/>
    </source>
</evidence>
<comment type="caution">
    <text evidence="3">The sequence shown here is derived from an EMBL/GenBank/DDBJ whole genome shotgun (WGS) entry which is preliminary data.</text>
</comment>
<keyword evidence="4" id="KW-1185">Reference proteome</keyword>
<evidence type="ECO:0000256" key="1">
    <source>
        <dbReference type="ARBA" id="ARBA00023125"/>
    </source>
</evidence>
<dbReference type="InterPro" id="IPR010982">
    <property type="entry name" value="Lambda_DNA-bd_dom_sf"/>
</dbReference>
<feature type="domain" description="HTH cro/C1-type" evidence="2">
    <location>
        <begin position="42"/>
        <end position="88"/>
    </location>
</feature>
<dbReference type="CDD" id="cd00093">
    <property type="entry name" value="HTH_XRE"/>
    <property type="match status" value="1"/>
</dbReference>
<protein>
    <submittedName>
        <fullName evidence="3">Addiction module antidote protein, HigA family</fullName>
    </submittedName>
</protein>
<evidence type="ECO:0000313" key="3">
    <source>
        <dbReference type="EMBL" id="MBK1726335.1"/>
    </source>
</evidence>
<evidence type="ECO:0000259" key="2">
    <source>
        <dbReference type="PROSITE" id="PS50943"/>
    </source>
</evidence>
<organism evidence="3 4">
    <name type="scientific">Halorhodospira neutriphila</name>
    <dbReference type="NCBI Taxonomy" id="168379"/>
    <lineage>
        <taxon>Bacteria</taxon>
        <taxon>Pseudomonadati</taxon>
        <taxon>Pseudomonadota</taxon>
        <taxon>Gammaproteobacteria</taxon>
        <taxon>Chromatiales</taxon>
        <taxon>Ectothiorhodospiraceae</taxon>
        <taxon>Halorhodospira</taxon>
    </lineage>
</organism>
<dbReference type="Pfam" id="PF01381">
    <property type="entry name" value="HTH_3"/>
    <property type="match status" value="1"/>
</dbReference>
<dbReference type="PANTHER" id="PTHR36924">
    <property type="entry name" value="ANTITOXIN HIGA-1"/>
    <property type="match status" value="1"/>
</dbReference>
<accession>A0ABS1E4D1</accession>
<gene>
    <name evidence="3" type="primary">higA</name>
    <name evidence="3" type="ORF">CKO13_04700</name>
</gene>
<dbReference type="InterPro" id="IPR013430">
    <property type="entry name" value="Toxin_antidote_HigA"/>
</dbReference>
<keyword evidence="1" id="KW-0238">DNA-binding</keyword>
<dbReference type="PANTHER" id="PTHR36924:SF1">
    <property type="entry name" value="ANTITOXIN HIGA-1"/>
    <property type="match status" value="1"/>
</dbReference>
<dbReference type="RefSeq" id="WP_200257359.1">
    <property type="nucleotide sequence ID" value="NZ_NRSH01000036.1"/>
</dbReference>
<dbReference type="PROSITE" id="PS50943">
    <property type="entry name" value="HTH_CROC1"/>
    <property type="match status" value="1"/>
</dbReference>
<dbReference type="Proteomes" id="UP000738126">
    <property type="component" value="Unassembled WGS sequence"/>
</dbReference>
<proteinExistence type="predicted"/>
<dbReference type="InterPro" id="IPR001387">
    <property type="entry name" value="Cro/C1-type_HTH"/>
</dbReference>
<dbReference type="EMBL" id="NRSH01000036">
    <property type="protein sequence ID" value="MBK1726335.1"/>
    <property type="molecule type" value="Genomic_DNA"/>
</dbReference>
<dbReference type="Gene3D" id="1.10.260.40">
    <property type="entry name" value="lambda repressor-like DNA-binding domains"/>
    <property type="match status" value="1"/>
</dbReference>
<name>A0ABS1E4D1_9GAMM</name>
<dbReference type="SMART" id="SM00530">
    <property type="entry name" value="HTH_XRE"/>
    <property type="match status" value="1"/>
</dbReference>
<dbReference type="SUPFAM" id="SSF47413">
    <property type="entry name" value="lambda repressor-like DNA-binding domains"/>
    <property type="match status" value="1"/>
</dbReference>
<sequence length="121" mass="13240">MSIRIEDLENTDYEEVVEAGGEEIAPTRPGDTLRHDFMEPFGLSANALAGALSVPPNRITGILNGTRRVTAETALRLARYLGTTAHFWLNLQEQYDLTVTAAEQGERIAQEVEPLSREGAG</sequence>
<reference evidence="3 4" key="1">
    <citation type="journal article" date="2020" name="Microorganisms">
        <title>Osmotic Adaptation and Compatible Solute Biosynthesis of Phototrophic Bacteria as Revealed from Genome Analyses.</title>
        <authorList>
            <person name="Imhoff J.F."/>
            <person name="Rahn T."/>
            <person name="Kunzel S."/>
            <person name="Keller A."/>
            <person name="Neulinger S.C."/>
        </authorList>
    </citation>
    <scope>NUCLEOTIDE SEQUENCE [LARGE SCALE GENOMIC DNA]</scope>
    <source>
        <strain evidence="3 4">DSM 15116</strain>
    </source>
</reference>
<dbReference type="NCBIfam" id="TIGR02607">
    <property type="entry name" value="antidote_HigA"/>
    <property type="match status" value="1"/>
</dbReference>